<dbReference type="Gene3D" id="3.30.465.10">
    <property type="match status" value="1"/>
</dbReference>
<dbReference type="Gene3D" id="3.40.462.20">
    <property type="match status" value="1"/>
</dbReference>
<protein>
    <recommendedName>
        <fullName evidence="6">FAD-binding PCMH-type domain-containing protein</fullName>
    </recommendedName>
</protein>
<keyword evidence="4" id="KW-0560">Oxidoreductase</keyword>
<dbReference type="Gene3D" id="3.40.50.2020">
    <property type="match status" value="1"/>
</dbReference>
<dbReference type="CDD" id="cd06223">
    <property type="entry name" value="PRTases_typeI"/>
    <property type="match status" value="1"/>
</dbReference>
<dbReference type="InterPro" id="IPR005919">
    <property type="entry name" value="Pmev_kin_anim"/>
</dbReference>
<feature type="domain" description="FAD-binding PCMH-type" evidence="6">
    <location>
        <begin position="288"/>
        <end position="482"/>
    </location>
</feature>
<evidence type="ECO:0000256" key="1">
    <source>
        <dbReference type="ARBA" id="ARBA00005466"/>
    </source>
</evidence>
<keyword evidence="2" id="KW-0285">Flavoprotein</keyword>
<reference evidence="7 8" key="1">
    <citation type="submission" date="2023-01" db="EMBL/GenBank/DDBJ databases">
        <title>Analysis of 21 Apiospora genomes using comparative genomics revels a genus with tremendous synthesis potential of carbohydrate active enzymes and secondary metabolites.</title>
        <authorList>
            <person name="Sorensen T."/>
        </authorList>
    </citation>
    <scope>NUCLEOTIDE SEQUENCE [LARGE SCALE GENOMIC DNA]</scope>
    <source>
        <strain evidence="7 8">CBS 33761</strain>
    </source>
</reference>
<gene>
    <name evidence="7" type="ORF">PG993_003099</name>
</gene>
<dbReference type="SUPFAM" id="SSF56176">
    <property type="entry name" value="FAD-binding/transporter-associated domain-like"/>
    <property type="match status" value="1"/>
</dbReference>
<feature type="region of interest" description="Disordered" evidence="5">
    <location>
        <begin position="868"/>
        <end position="894"/>
    </location>
</feature>
<dbReference type="Proteomes" id="UP001444661">
    <property type="component" value="Unassembled WGS sequence"/>
</dbReference>
<name>A0ABR1TYK7_9PEZI</name>
<dbReference type="InterPro" id="IPR027417">
    <property type="entry name" value="P-loop_NTPase"/>
</dbReference>
<feature type="compositionally biased region" description="Basic and acidic residues" evidence="5">
    <location>
        <begin position="880"/>
        <end position="889"/>
    </location>
</feature>
<dbReference type="Pfam" id="PF01565">
    <property type="entry name" value="FAD_binding_4"/>
    <property type="match status" value="1"/>
</dbReference>
<evidence type="ECO:0000256" key="4">
    <source>
        <dbReference type="ARBA" id="ARBA00023002"/>
    </source>
</evidence>
<dbReference type="InterPro" id="IPR029057">
    <property type="entry name" value="PRTase-like"/>
</dbReference>
<dbReference type="Gene3D" id="3.40.50.150">
    <property type="entry name" value="Vaccinia Virus protein VP39"/>
    <property type="match status" value="1"/>
</dbReference>
<evidence type="ECO:0000256" key="3">
    <source>
        <dbReference type="ARBA" id="ARBA00022827"/>
    </source>
</evidence>
<dbReference type="InterPro" id="IPR050416">
    <property type="entry name" value="FAD-linked_Oxidoreductase"/>
</dbReference>
<dbReference type="PANTHER" id="PTHR42973">
    <property type="entry name" value="BINDING OXIDOREDUCTASE, PUTATIVE (AFU_ORTHOLOGUE AFUA_1G17690)-RELATED"/>
    <property type="match status" value="1"/>
</dbReference>
<dbReference type="InterPro" id="IPR036318">
    <property type="entry name" value="FAD-bd_PCMH-like_sf"/>
</dbReference>
<dbReference type="EMBL" id="JAQQWK010000002">
    <property type="protein sequence ID" value="KAK8051714.1"/>
    <property type="molecule type" value="Genomic_DNA"/>
</dbReference>
<dbReference type="Pfam" id="PF04275">
    <property type="entry name" value="P-mevalo_kinase"/>
    <property type="match status" value="1"/>
</dbReference>
<evidence type="ECO:0000313" key="8">
    <source>
        <dbReference type="Proteomes" id="UP001444661"/>
    </source>
</evidence>
<proteinExistence type="inferred from homology"/>
<evidence type="ECO:0000256" key="2">
    <source>
        <dbReference type="ARBA" id="ARBA00022630"/>
    </source>
</evidence>
<organism evidence="7 8">
    <name type="scientific">Apiospora rasikravindrae</name>
    <dbReference type="NCBI Taxonomy" id="990691"/>
    <lineage>
        <taxon>Eukaryota</taxon>
        <taxon>Fungi</taxon>
        <taxon>Dikarya</taxon>
        <taxon>Ascomycota</taxon>
        <taxon>Pezizomycotina</taxon>
        <taxon>Sordariomycetes</taxon>
        <taxon>Xylariomycetidae</taxon>
        <taxon>Amphisphaeriales</taxon>
        <taxon>Apiosporaceae</taxon>
        <taxon>Apiospora</taxon>
    </lineage>
</organism>
<keyword evidence="8" id="KW-1185">Reference proteome</keyword>
<comment type="caution">
    <text evidence="7">The sequence shown here is derived from an EMBL/GenBank/DDBJ whole genome shotgun (WGS) entry which is preliminary data.</text>
</comment>
<dbReference type="InterPro" id="IPR000836">
    <property type="entry name" value="PRTase_dom"/>
</dbReference>
<dbReference type="InterPro" id="IPR016166">
    <property type="entry name" value="FAD-bd_PCMH"/>
</dbReference>
<dbReference type="InterPro" id="IPR029063">
    <property type="entry name" value="SAM-dependent_MTases_sf"/>
</dbReference>
<dbReference type="PROSITE" id="PS51387">
    <property type="entry name" value="FAD_PCMH"/>
    <property type="match status" value="1"/>
</dbReference>
<dbReference type="PANTHER" id="PTHR42973:SF25">
    <property type="entry name" value="PHOSPHOMEVALONATE KINASE"/>
    <property type="match status" value="1"/>
</dbReference>
<accession>A0ABR1TYK7</accession>
<dbReference type="InterPro" id="IPR016169">
    <property type="entry name" value="FAD-bd_PCMH_sub2"/>
</dbReference>
<evidence type="ECO:0000313" key="7">
    <source>
        <dbReference type="EMBL" id="KAK8051714.1"/>
    </source>
</evidence>
<sequence length="1115" mass="121354">MATLEFIKVALRRNVTESTPRQRLSDTQYRDGFETLVQGARWRTPSFDTRVRVSVMEIGPGPKSVLGYLPHHMRRKISRYTASEPNRLFASQLGEWLSPATLNAEESPMPGLRGPPDIRPAPFTLDTGADADEKQSFDVVLFCHSMYGLKPQHRYIERALEMLDKRTSDGMVVVFHREGALQLNGLVCRQVASFPTGTVSVTDDDATLSRFATFLTGFDVDQVTRAEWRKVCRAMGGREEATPHHLTFGAPETMMAFNHDASTALPKLATQVPIMEGEYRRIKSWEARAQHPAVIVRPTEIRHIQLCVQWALDHEVGLTVMGGSHSAHCLRSHVVSIDMSAFNQVHILTPAKDEEYPGSDSDPQPLALAEAGCNTDSIIRKTMEAELTVPLGSRPSVGAGLWLQGGIGHLARLHGLACDAILGAVMVDVESGRVLCIGHVPSQHRPAGSVRPHNHMDILWAIKGAGTNFGIVVSVVFQAHPAPVYSVRNWVLPLNHGSEAQSRLRHLGQLAANLPRHCSADLYLYREKGQLSLGVTRIDVSTAGLGSETDVPDFADLGPERDAQTVDGVGLFETELYMCGMNGGHGGGKTSAFKRCMFLKDLRAGPVAEILATAIETCPSPLCYFHLLQGGGKVDDVEADNTAFGCHDWDYACVVTGVWSRDQDATEVARAVVRWVYRVVSELLPFSRGIYGADLGPDPRDSALATHAFGPNRGRLDRLKLALDPHNILAYACPLPKVPVGPRVVILVTGESGAGKDYSAQVCISDATKRAYAAATGASLDRLLGDRLYKEQHRNAMEDFFQKQLHQNPNLPEKHFLDMLHSTDDDAAVLFITGMRDEAPVTKLAHLRPDCRFLDICVQASEGTRRFRKGLHGGGAADGARSDETKSNGERPSVLDADYRPSLIFNNDLSEREAVEKFAKARLLPLLHEDLSRLYQMVRTVPSFPRPGIAFRHVLNIAQQPDGLAICTNQLMTQFHGDWDAVDAVACCEAGGFIFASALAARVNVPLALIRDAGKLAPPTVSSKKSQSYISSVASASGDPGPAAGGTSVVVVDDVLATGKTLCTVLHLLKEAGVEAANVSILVVAEFPVHRGRELLRSCGYGRAHVHSLLVFDGA</sequence>
<keyword evidence="3" id="KW-0274">FAD</keyword>
<evidence type="ECO:0000256" key="5">
    <source>
        <dbReference type="SAM" id="MobiDB-lite"/>
    </source>
</evidence>
<evidence type="ECO:0000259" key="6">
    <source>
        <dbReference type="PROSITE" id="PS51387"/>
    </source>
</evidence>
<dbReference type="SUPFAM" id="SSF53271">
    <property type="entry name" value="PRTase-like"/>
    <property type="match status" value="1"/>
</dbReference>
<dbReference type="Gene3D" id="3.40.50.300">
    <property type="entry name" value="P-loop containing nucleotide triphosphate hydrolases"/>
    <property type="match status" value="1"/>
</dbReference>
<dbReference type="InterPro" id="IPR006094">
    <property type="entry name" value="Oxid_FAD_bind_N"/>
</dbReference>
<comment type="similarity">
    <text evidence="1">Belongs to the oxygen-dependent FAD-linked oxidoreductase family.</text>
</comment>
<dbReference type="Pfam" id="PF00156">
    <property type="entry name" value="Pribosyltran"/>
    <property type="match status" value="1"/>
</dbReference>